<evidence type="ECO:0000256" key="1">
    <source>
        <dbReference type="SAM" id="MobiDB-lite"/>
    </source>
</evidence>
<feature type="transmembrane region" description="Helical" evidence="2">
    <location>
        <begin position="93"/>
        <end position="116"/>
    </location>
</feature>
<organism evidence="3 4">
    <name type="scientific">Massilia violaceinigra</name>
    <dbReference type="NCBI Taxonomy" id="2045208"/>
    <lineage>
        <taxon>Bacteria</taxon>
        <taxon>Pseudomonadati</taxon>
        <taxon>Pseudomonadota</taxon>
        <taxon>Betaproteobacteria</taxon>
        <taxon>Burkholderiales</taxon>
        <taxon>Oxalobacteraceae</taxon>
        <taxon>Telluria group</taxon>
        <taxon>Massilia</taxon>
    </lineage>
</organism>
<evidence type="ECO:0000313" key="3">
    <source>
        <dbReference type="EMBL" id="UOD30969.1"/>
    </source>
</evidence>
<dbReference type="RefSeq" id="WP_243492163.1">
    <property type="nucleotide sequence ID" value="NZ_CP063361.1"/>
</dbReference>
<protein>
    <submittedName>
        <fullName evidence="3">Uncharacterized protein</fullName>
    </submittedName>
</protein>
<evidence type="ECO:0000256" key="2">
    <source>
        <dbReference type="SAM" id="Phobius"/>
    </source>
</evidence>
<reference evidence="3 4" key="1">
    <citation type="submission" date="2020-10" db="EMBL/GenBank/DDBJ databases">
        <title>Genome analysis of Massilia species.</title>
        <authorList>
            <person name="Jung D.-H."/>
        </authorList>
    </citation>
    <scope>NUCLEOTIDE SEQUENCE [LARGE SCALE GENOMIC DNA]</scope>
    <source>
        <strain evidence="4">sipir</strain>
    </source>
</reference>
<sequence length="125" mass="13851">MTDRSKPATAPPDPVSPPPDVVEIDGDVGMQPRRRASDRLVLATYNHQQQQEIARRNIAYVLICLVTALVLMSFIYLWTLPLNENARKHVDNLMLLMQLVFGPIITLAASAIGYYFGANSRTGGL</sequence>
<keyword evidence="2" id="KW-1133">Transmembrane helix</keyword>
<gene>
    <name evidence="3" type="ORF">INH39_04335</name>
</gene>
<keyword evidence="2" id="KW-0472">Membrane</keyword>
<keyword evidence="4" id="KW-1185">Reference proteome</keyword>
<dbReference type="EMBL" id="CP063361">
    <property type="protein sequence ID" value="UOD30969.1"/>
    <property type="molecule type" value="Genomic_DNA"/>
</dbReference>
<feature type="transmembrane region" description="Helical" evidence="2">
    <location>
        <begin position="58"/>
        <end position="78"/>
    </location>
</feature>
<proteinExistence type="predicted"/>
<name>A0ABY4AAH2_9BURK</name>
<evidence type="ECO:0000313" key="4">
    <source>
        <dbReference type="Proteomes" id="UP000831532"/>
    </source>
</evidence>
<feature type="compositionally biased region" description="Pro residues" evidence="1">
    <location>
        <begin position="9"/>
        <end position="20"/>
    </location>
</feature>
<feature type="region of interest" description="Disordered" evidence="1">
    <location>
        <begin position="1"/>
        <end position="26"/>
    </location>
</feature>
<accession>A0ABY4AAH2</accession>
<keyword evidence="2" id="KW-0812">Transmembrane</keyword>
<dbReference type="Proteomes" id="UP000831532">
    <property type="component" value="Chromosome"/>
</dbReference>